<evidence type="ECO:0000313" key="1">
    <source>
        <dbReference type="EMBL" id="MFD1052356.1"/>
    </source>
</evidence>
<accession>A0ABW3MP94</accession>
<dbReference type="Proteomes" id="UP001597045">
    <property type="component" value="Unassembled WGS sequence"/>
</dbReference>
<proteinExistence type="predicted"/>
<comment type="caution">
    <text evidence="1">The sequence shown here is derived from an EMBL/GenBank/DDBJ whole genome shotgun (WGS) entry which is preliminary data.</text>
</comment>
<dbReference type="EMBL" id="JBHTIS010004351">
    <property type="protein sequence ID" value="MFD1052356.1"/>
    <property type="molecule type" value="Genomic_DNA"/>
</dbReference>
<feature type="non-terminal residue" evidence="1">
    <location>
        <position position="73"/>
    </location>
</feature>
<sequence>MSEQPSAELWGQDVYEVTRDLDDVSPSDIRQLVRTLLDGRDGMIVDDAVLVTDELVTNALRHGSASRSCRLAL</sequence>
<evidence type="ECO:0008006" key="3">
    <source>
        <dbReference type="Google" id="ProtNLM"/>
    </source>
</evidence>
<protein>
    <recommendedName>
        <fullName evidence="3">Histidine kinase/HSP90-like ATPase domain-containing protein</fullName>
    </recommendedName>
</protein>
<reference evidence="2" key="1">
    <citation type="journal article" date="2019" name="Int. J. Syst. Evol. Microbiol.">
        <title>The Global Catalogue of Microorganisms (GCM) 10K type strain sequencing project: providing services to taxonomists for standard genome sequencing and annotation.</title>
        <authorList>
            <consortium name="The Broad Institute Genomics Platform"/>
            <consortium name="The Broad Institute Genome Sequencing Center for Infectious Disease"/>
            <person name="Wu L."/>
            <person name="Ma J."/>
        </authorList>
    </citation>
    <scope>NUCLEOTIDE SEQUENCE [LARGE SCALE GENOMIC DNA]</scope>
    <source>
        <strain evidence="2">JCM 31486</strain>
    </source>
</reference>
<dbReference type="Gene3D" id="3.30.565.10">
    <property type="entry name" value="Histidine kinase-like ATPase, C-terminal domain"/>
    <property type="match status" value="1"/>
</dbReference>
<gene>
    <name evidence="1" type="ORF">ACFQ1S_45640</name>
</gene>
<keyword evidence="2" id="KW-1185">Reference proteome</keyword>
<name>A0ABW3MP94_9PSEU</name>
<dbReference type="InterPro" id="IPR036890">
    <property type="entry name" value="HATPase_C_sf"/>
</dbReference>
<organism evidence="1 2">
    <name type="scientific">Kibdelosporangium lantanae</name>
    <dbReference type="NCBI Taxonomy" id="1497396"/>
    <lineage>
        <taxon>Bacteria</taxon>
        <taxon>Bacillati</taxon>
        <taxon>Actinomycetota</taxon>
        <taxon>Actinomycetes</taxon>
        <taxon>Pseudonocardiales</taxon>
        <taxon>Pseudonocardiaceae</taxon>
        <taxon>Kibdelosporangium</taxon>
    </lineage>
</organism>
<evidence type="ECO:0000313" key="2">
    <source>
        <dbReference type="Proteomes" id="UP001597045"/>
    </source>
</evidence>